<dbReference type="AlphaFoldDB" id="A0A1W9I003"/>
<dbReference type="InterPro" id="IPR006214">
    <property type="entry name" value="Bax_inhibitor_1-related"/>
</dbReference>
<evidence type="ECO:0000313" key="8">
    <source>
        <dbReference type="Proteomes" id="UP000192872"/>
    </source>
</evidence>
<feature type="transmembrane region" description="Helical" evidence="6">
    <location>
        <begin position="230"/>
        <end position="253"/>
    </location>
</feature>
<comment type="caution">
    <text evidence="7">The sequence shown here is derived from an EMBL/GenBank/DDBJ whole genome shotgun (WGS) entry which is preliminary data.</text>
</comment>
<reference evidence="7 8" key="1">
    <citation type="journal article" date="2017" name="Water Res.">
        <title>Comammox in drinking water systems.</title>
        <authorList>
            <person name="Wang Y."/>
            <person name="Ma L."/>
            <person name="Mao Y."/>
            <person name="Jiang X."/>
            <person name="Xia Y."/>
            <person name="Yu K."/>
            <person name="Li B."/>
            <person name="Zhang T."/>
        </authorList>
    </citation>
    <scope>NUCLEOTIDE SEQUENCE [LARGE SCALE GENOMIC DNA]</scope>
    <source>
        <strain evidence="7">SG_bin8</strain>
    </source>
</reference>
<dbReference type="GO" id="GO:0005886">
    <property type="term" value="C:plasma membrane"/>
    <property type="evidence" value="ECO:0007669"/>
    <property type="project" value="TreeGrafter"/>
</dbReference>
<evidence type="ECO:0000256" key="2">
    <source>
        <dbReference type="ARBA" id="ARBA00010350"/>
    </source>
</evidence>
<protein>
    <recommendedName>
        <fullName evidence="9">SecY protein</fullName>
    </recommendedName>
</protein>
<dbReference type="EMBL" id="LWDL01000012">
    <property type="protein sequence ID" value="OQW52764.1"/>
    <property type="molecule type" value="Genomic_DNA"/>
</dbReference>
<comment type="similarity">
    <text evidence="2 6">Belongs to the BI1 family.</text>
</comment>
<evidence type="ECO:0000256" key="3">
    <source>
        <dbReference type="ARBA" id="ARBA00022692"/>
    </source>
</evidence>
<evidence type="ECO:0000256" key="4">
    <source>
        <dbReference type="ARBA" id="ARBA00022989"/>
    </source>
</evidence>
<dbReference type="CDD" id="cd10432">
    <property type="entry name" value="BI-1-like_bacterial"/>
    <property type="match status" value="1"/>
</dbReference>
<name>A0A1W9I003_9HYPH</name>
<evidence type="ECO:0000256" key="6">
    <source>
        <dbReference type="RuleBase" id="RU004379"/>
    </source>
</evidence>
<evidence type="ECO:0000256" key="1">
    <source>
        <dbReference type="ARBA" id="ARBA00004141"/>
    </source>
</evidence>
<feature type="transmembrane region" description="Helical" evidence="6">
    <location>
        <begin position="193"/>
        <end position="209"/>
    </location>
</feature>
<keyword evidence="5 6" id="KW-0472">Membrane</keyword>
<dbReference type="PANTHER" id="PTHR23291">
    <property type="entry name" value="BAX INHIBITOR-RELATED"/>
    <property type="match status" value="1"/>
</dbReference>
<dbReference type="Proteomes" id="UP000192872">
    <property type="component" value="Unassembled WGS sequence"/>
</dbReference>
<dbReference type="PANTHER" id="PTHR23291:SF50">
    <property type="entry name" value="PROTEIN LIFEGUARD 4"/>
    <property type="match status" value="1"/>
</dbReference>
<accession>A0A1W9I003</accession>
<proteinExistence type="inferred from homology"/>
<comment type="subcellular location">
    <subcellularLocation>
        <location evidence="1">Membrane</location>
        <topology evidence="1">Multi-pass membrane protein</topology>
    </subcellularLocation>
</comment>
<evidence type="ECO:0000256" key="5">
    <source>
        <dbReference type="ARBA" id="ARBA00023136"/>
    </source>
</evidence>
<dbReference type="Pfam" id="PF01027">
    <property type="entry name" value="Bax1-I"/>
    <property type="match status" value="1"/>
</dbReference>
<sequence>MQNFDRPVYAPYARSMDMSVDQGLRSFMLGVFNYMALGVALTGLAAYLVASLAVTGDASQAAARIGQNTYLTEFGRLVFVSPLKWVLMLAPLGFVFALSAGFERFSTSTLQLLFWLFCGVMGVSMGTIFLVYKLGSIVQVFFMTGASFAALSLWGYTTKRDLTGMGNFLFMGLIGIVIAGLVNLFLASSALQFAISCIGILVFAGLTAFDTQRLKESYYDGLELGEVQKLSIAGALSLYLNFINMFQMMLSLFGNRND</sequence>
<feature type="transmembrane region" description="Helical" evidence="6">
    <location>
        <begin position="137"/>
        <end position="156"/>
    </location>
</feature>
<feature type="transmembrane region" description="Helical" evidence="6">
    <location>
        <begin position="74"/>
        <end position="100"/>
    </location>
</feature>
<feature type="transmembrane region" description="Helical" evidence="6">
    <location>
        <begin position="168"/>
        <end position="187"/>
    </location>
</feature>
<dbReference type="RefSeq" id="WP_376801817.1">
    <property type="nucleotide sequence ID" value="NZ_DBNB01000020.1"/>
</dbReference>
<evidence type="ECO:0008006" key="9">
    <source>
        <dbReference type="Google" id="ProtNLM"/>
    </source>
</evidence>
<keyword evidence="3 6" id="KW-0812">Transmembrane</keyword>
<keyword evidence="4 6" id="KW-1133">Transmembrane helix</keyword>
<feature type="transmembrane region" description="Helical" evidence="6">
    <location>
        <begin position="31"/>
        <end position="54"/>
    </location>
</feature>
<dbReference type="STRING" id="1827387.A4S15_07235"/>
<evidence type="ECO:0000313" key="7">
    <source>
        <dbReference type="EMBL" id="OQW52764.1"/>
    </source>
</evidence>
<feature type="transmembrane region" description="Helical" evidence="6">
    <location>
        <begin position="112"/>
        <end position="131"/>
    </location>
</feature>
<organism evidence="7 8">
    <name type="scientific">Candidatus Raskinella chloraquaticus</name>
    <dbReference type="NCBI Taxonomy" id="1951219"/>
    <lineage>
        <taxon>Bacteria</taxon>
        <taxon>Pseudomonadati</taxon>
        <taxon>Pseudomonadota</taxon>
        <taxon>Alphaproteobacteria</taxon>
        <taxon>Hyphomicrobiales</taxon>
        <taxon>Phreatobacteraceae</taxon>
        <taxon>Candidatus Raskinella</taxon>
    </lineage>
</organism>
<gene>
    <name evidence="7" type="ORF">A4S15_07235</name>
</gene>